<dbReference type="KEGG" id="hhg:XM38_050170"/>
<keyword evidence="1" id="KW-0812">Transmembrane</keyword>
<reference evidence="2 3" key="1">
    <citation type="journal article" date="2016" name="Biochim. Biophys. Acta">
        <title>Characterization of red-shifted phycobilisomes isolated from the chlorophyll f-containing cyanobacterium Halomicronema hongdechloris.</title>
        <authorList>
            <person name="Li Y."/>
            <person name="Lin Y."/>
            <person name="Garvey C.J."/>
            <person name="Birch D."/>
            <person name="Corkery R.W."/>
            <person name="Loughlin P.C."/>
            <person name="Scheer H."/>
            <person name="Willows R.D."/>
            <person name="Chen M."/>
        </authorList>
    </citation>
    <scope>NUCLEOTIDE SEQUENCE [LARGE SCALE GENOMIC DNA]</scope>
    <source>
        <strain evidence="2 3">C2206</strain>
    </source>
</reference>
<accession>A0A1Z3HUS8</accession>
<evidence type="ECO:0000256" key="1">
    <source>
        <dbReference type="SAM" id="Phobius"/>
    </source>
</evidence>
<protein>
    <submittedName>
        <fullName evidence="2">Uncharacterized protein</fullName>
    </submittedName>
</protein>
<dbReference type="EMBL" id="CP021983">
    <property type="protein sequence ID" value="ASC74043.1"/>
    <property type="molecule type" value="Genomic_DNA"/>
</dbReference>
<dbReference type="Proteomes" id="UP000191901">
    <property type="component" value="Chromosome"/>
</dbReference>
<keyword evidence="1" id="KW-1133">Transmembrane helix</keyword>
<evidence type="ECO:0000313" key="3">
    <source>
        <dbReference type="Proteomes" id="UP000191901"/>
    </source>
</evidence>
<name>A0A1Z3HUS8_9CYAN</name>
<organism evidence="2 3">
    <name type="scientific">Halomicronema hongdechloris C2206</name>
    <dbReference type="NCBI Taxonomy" id="1641165"/>
    <lineage>
        <taxon>Bacteria</taxon>
        <taxon>Bacillati</taxon>
        <taxon>Cyanobacteriota</taxon>
        <taxon>Cyanophyceae</taxon>
        <taxon>Nodosilineales</taxon>
        <taxon>Nodosilineaceae</taxon>
        <taxon>Halomicronema</taxon>
    </lineage>
</organism>
<dbReference type="AlphaFoldDB" id="A0A1Z3HUS8"/>
<evidence type="ECO:0000313" key="2">
    <source>
        <dbReference type="EMBL" id="ASC74043.1"/>
    </source>
</evidence>
<keyword evidence="1" id="KW-0472">Membrane</keyword>
<gene>
    <name evidence="2" type="ORF">XM38_050170</name>
</gene>
<proteinExistence type="predicted"/>
<sequence length="36" mass="3776">MPEKNYSWKGSWNAGLVLLILALVAGVLLIASGFSG</sequence>
<keyword evidence="3" id="KW-1185">Reference proteome</keyword>
<feature type="transmembrane region" description="Helical" evidence="1">
    <location>
        <begin position="12"/>
        <end position="34"/>
    </location>
</feature>